<gene>
    <name evidence="2" type="ORF">Cfor_10808</name>
</gene>
<name>A0A6L2PUQ5_COPFO</name>
<evidence type="ECO:0000313" key="3">
    <source>
        <dbReference type="Proteomes" id="UP000502823"/>
    </source>
</evidence>
<dbReference type="InParanoid" id="A0A6L2PUQ5"/>
<evidence type="ECO:0000313" key="2">
    <source>
        <dbReference type="EMBL" id="GFG34378.1"/>
    </source>
</evidence>
<evidence type="ECO:0000256" key="1">
    <source>
        <dbReference type="SAM" id="MobiDB-lite"/>
    </source>
</evidence>
<accession>A0A6L2PUQ5</accession>
<dbReference type="EMBL" id="BLKM01000479">
    <property type="protein sequence ID" value="GFG34378.1"/>
    <property type="molecule type" value="Genomic_DNA"/>
</dbReference>
<proteinExistence type="predicted"/>
<organism evidence="2 3">
    <name type="scientific">Coptotermes formosanus</name>
    <name type="common">Formosan subterranean termite</name>
    <dbReference type="NCBI Taxonomy" id="36987"/>
    <lineage>
        <taxon>Eukaryota</taxon>
        <taxon>Metazoa</taxon>
        <taxon>Ecdysozoa</taxon>
        <taxon>Arthropoda</taxon>
        <taxon>Hexapoda</taxon>
        <taxon>Insecta</taxon>
        <taxon>Pterygota</taxon>
        <taxon>Neoptera</taxon>
        <taxon>Polyneoptera</taxon>
        <taxon>Dictyoptera</taxon>
        <taxon>Blattodea</taxon>
        <taxon>Blattoidea</taxon>
        <taxon>Termitoidae</taxon>
        <taxon>Rhinotermitidae</taxon>
        <taxon>Coptotermes</taxon>
    </lineage>
</organism>
<comment type="caution">
    <text evidence="2">The sequence shown here is derived from an EMBL/GenBank/DDBJ whole genome shotgun (WGS) entry which is preliminary data.</text>
</comment>
<protein>
    <submittedName>
        <fullName evidence="2">Uncharacterized protein</fullName>
    </submittedName>
</protein>
<reference evidence="3" key="1">
    <citation type="submission" date="2020-01" db="EMBL/GenBank/DDBJ databases">
        <title>Draft genome sequence of the Termite Coptotermes fromosanus.</title>
        <authorList>
            <person name="Itakura S."/>
            <person name="Yosikawa Y."/>
            <person name="Umezawa K."/>
        </authorList>
    </citation>
    <scope>NUCLEOTIDE SEQUENCE [LARGE SCALE GENOMIC DNA]</scope>
</reference>
<feature type="region of interest" description="Disordered" evidence="1">
    <location>
        <begin position="1"/>
        <end position="25"/>
    </location>
</feature>
<dbReference type="AlphaFoldDB" id="A0A6L2PUQ5"/>
<dbReference type="Proteomes" id="UP000502823">
    <property type="component" value="Unassembled WGS sequence"/>
</dbReference>
<sequence>MHLRLHYDRLGSTGRHGSRQEKPVRHLQGAPVRHLQGAPVRHLQGAPVRHLQGAPIHLSMLLWDEMEDNCMAFVFASSQCGVMNFCQIQCKNLIYVE</sequence>
<keyword evidence="3" id="KW-1185">Reference proteome</keyword>